<dbReference type="Pfam" id="PF07238">
    <property type="entry name" value="PilZ"/>
    <property type="match status" value="1"/>
</dbReference>
<reference evidence="2" key="1">
    <citation type="submission" date="2018-06" db="EMBL/GenBank/DDBJ databases">
        <authorList>
            <person name="Zhirakovskaya E."/>
        </authorList>
    </citation>
    <scope>NUCLEOTIDE SEQUENCE</scope>
</reference>
<dbReference type="InterPro" id="IPR009875">
    <property type="entry name" value="PilZ_domain"/>
</dbReference>
<sequence>MERSDISGRDNVRVSVFFPARWRRLEEVEDLGLEIESHRTCDRFTTPPTAFSDLPSDLNDLTQFQEMSPQIYTLWMSLERKIDYLIRMINPKVFDDPSMEQCICIDLSAGGAHLRMEAHVKEEDKLLIRLTPPTFPLFIVEAIVTVKSVEIDKENEGRSLIRVEFSSINLGDKEDLISYIFKRQREILRLKSE</sequence>
<evidence type="ECO:0000313" key="2">
    <source>
        <dbReference type="EMBL" id="VAX21647.1"/>
    </source>
</evidence>
<gene>
    <name evidence="2" type="ORF">MNBD_NITROSPINAE02-784</name>
</gene>
<protein>
    <recommendedName>
        <fullName evidence="1">PilZ domain-containing protein</fullName>
    </recommendedName>
</protein>
<dbReference type="EMBL" id="UOGE01000068">
    <property type="protein sequence ID" value="VAX21647.1"/>
    <property type="molecule type" value="Genomic_DNA"/>
</dbReference>
<organism evidence="2">
    <name type="scientific">hydrothermal vent metagenome</name>
    <dbReference type="NCBI Taxonomy" id="652676"/>
    <lineage>
        <taxon>unclassified sequences</taxon>
        <taxon>metagenomes</taxon>
        <taxon>ecological metagenomes</taxon>
    </lineage>
</organism>
<feature type="domain" description="PilZ" evidence="1">
    <location>
        <begin position="92"/>
        <end position="181"/>
    </location>
</feature>
<accession>A0A3B1CYB8</accession>
<proteinExistence type="predicted"/>
<name>A0A3B1CYB8_9ZZZZ</name>
<evidence type="ECO:0000259" key="1">
    <source>
        <dbReference type="Pfam" id="PF07238"/>
    </source>
</evidence>
<dbReference type="GO" id="GO:0035438">
    <property type="term" value="F:cyclic-di-GMP binding"/>
    <property type="evidence" value="ECO:0007669"/>
    <property type="project" value="InterPro"/>
</dbReference>
<dbReference type="AlphaFoldDB" id="A0A3B1CYB8"/>
<dbReference type="Gene3D" id="2.40.10.220">
    <property type="entry name" value="predicted glycosyltransferase like domains"/>
    <property type="match status" value="1"/>
</dbReference>